<dbReference type="Pfam" id="PF09250">
    <property type="entry name" value="Prim-Pol"/>
    <property type="match status" value="1"/>
</dbReference>
<keyword evidence="4" id="KW-1185">Reference proteome</keyword>
<protein>
    <submittedName>
        <fullName evidence="3">Bifunctional DNA primase/polymerase</fullName>
    </submittedName>
</protein>
<reference evidence="3 4" key="1">
    <citation type="submission" date="2021-03" db="EMBL/GenBank/DDBJ databases">
        <title>Actinomadura violae sp. nov., isolated from lichen in Thailand.</title>
        <authorList>
            <person name="Kanchanasin P."/>
            <person name="Saeng-In P."/>
            <person name="Phongsopitanun W."/>
            <person name="Yuki M."/>
            <person name="Kudo T."/>
            <person name="Ohkuma M."/>
            <person name="Tanasupawat S."/>
        </authorList>
    </citation>
    <scope>NUCLEOTIDE SEQUENCE [LARGE SCALE GENOMIC DNA]</scope>
    <source>
        <strain evidence="3 4">LCR2-06</strain>
    </source>
</reference>
<comment type="caution">
    <text evidence="3">The sequence shown here is derived from an EMBL/GenBank/DDBJ whole genome shotgun (WGS) entry which is preliminary data.</text>
</comment>
<dbReference type="Proteomes" id="UP000680206">
    <property type="component" value="Unassembled WGS sequence"/>
</dbReference>
<dbReference type="InterPro" id="IPR015330">
    <property type="entry name" value="DNA_primase/pol_bifunc_N"/>
</dbReference>
<name>A0ABS3RIK2_9ACTN</name>
<evidence type="ECO:0000256" key="1">
    <source>
        <dbReference type="SAM" id="MobiDB-lite"/>
    </source>
</evidence>
<organism evidence="3 4">
    <name type="scientific">Actinomadura violacea</name>
    <dbReference type="NCBI Taxonomy" id="2819934"/>
    <lineage>
        <taxon>Bacteria</taxon>
        <taxon>Bacillati</taxon>
        <taxon>Actinomycetota</taxon>
        <taxon>Actinomycetes</taxon>
        <taxon>Streptosporangiales</taxon>
        <taxon>Thermomonosporaceae</taxon>
        <taxon>Actinomadura</taxon>
    </lineage>
</organism>
<evidence type="ECO:0000259" key="2">
    <source>
        <dbReference type="SMART" id="SM00943"/>
    </source>
</evidence>
<evidence type="ECO:0000313" key="3">
    <source>
        <dbReference type="EMBL" id="MBO2456567.1"/>
    </source>
</evidence>
<sequence>MQPGKRGQRSGDAGEVGVKQGVDDGAAVAVDQGVGVPIEFDVVQPAGADEVVVVLQRDAGLIGHGTDRSPAPPSAQRTGRGHARPQRLTSAALDYAARGWRVFPVRPDAKKPPALHSQAVCAGRGPCASGHRKWEDRATTDPDRIAAAWAHAPYGVGIACGPSGLVVIDLDVPAPGEQPPPGWALPGVRDGADVLAVLAERAGAVIDFDTFTVATPRGGMHLYYTAPPGTRIGNRAGERGAGLGWKVDVRGWGGYVLAPPSTNTGRPYRLTHDTAPAPLPQWLTGLLSPAPPTPPPLECPPATADRIADLPAYARTALQGEGRRVTDARTGGRNHALNKAAYNLGRLVGAGLLTADHAADHLTQAAAVHLGPGGLTPTEIRTTIASGLTAGTRNPRSITRGNPA</sequence>
<dbReference type="SUPFAM" id="SSF56747">
    <property type="entry name" value="Prim-pol domain"/>
    <property type="match status" value="1"/>
</dbReference>
<accession>A0ABS3RIK2</accession>
<feature type="region of interest" description="Disordered" evidence="1">
    <location>
        <begin position="62"/>
        <end position="85"/>
    </location>
</feature>
<gene>
    <name evidence="3" type="ORF">J4709_03050</name>
</gene>
<dbReference type="SMART" id="SM00943">
    <property type="entry name" value="Prim-Pol"/>
    <property type="match status" value="1"/>
</dbReference>
<evidence type="ECO:0000313" key="4">
    <source>
        <dbReference type="Proteomes" id="UP000680206"/>
    </source>
</evidence>
<dbReference type="CDD" id="cd04859">
    <property type="entry name" value="Prim_Pol"/>
    <property type="match status" value="1"/>
</dbReference>
<feature type="domain" description="DNA primase/polymerase bifunctional N-terminal" evidence="2">
    <location>
        <begin position="92"/>
        <end position="283"/>
    </location>
</feature>
<dbReference type="EMBL" id="JAGEPF010000002">
    <property type="protein sequence ID" value="MBO2456567.1"/>
    <property type="molecule type" value="Genomic_DNA"/>
</dbReference>
<proteinExistence type="predicted"/>